<dbReference type="EC" id="6.1.1.17" evidence="8"/>
<evidence type="ECO:0000259" key="10">
    <source>
        <dbReference type="Pfam" id="PF19269"/>
    </source>
</evidence>
<evidence type="ECO:0000256" key="4">
    <source>
        <dbReference type="ARBA" id="ARBA00022741"/>
    </source>
</evidence>
<dbReference type="Pfam" id="PF00749">
    <property type="entry name" value="tRNA-synt_1c"/>
    <property type="match status" value="1"/>
</dbReference>
<dbReference type="InterPro" id="IPR004527">
    <property type="entry name" value="Glu-tRNA-ligase_bac/mito"/>
</dbReference>
<reference evidence="11" key="1">
    <citation type="journal article" date="2020" name="mSystems">
        <title>Genome- and Community-Level Interaction Insights into Carbon Utilization and Element Cycling Functions of Hydrothermarchaeota in Hydrothermal Sediment.</title>
        <authorList>
            <person name="Zhou Z."/>
            <person name="Liu Y."/>
            <person name="Xu W."/>
            <person name="Pan J."/>
            <person name="Luo Z.H."/>
            <person name="Li M."/>
        </authorList>
    </citation>
    <scope>NUCLEOTIDE SEQUENCE [LARGE SCALE GENOMIC DNA]</scope>
    <source>
        <strain evidence="11">SpSt-754</strain>
    </source>
</reference>
<keyword evidence="3 8" id="KW-0436">Ligase</keyword>
<keyword evidence="6 8" id="KW-0648">Protein biosynthesis</keyword>
<dbReference type="Gene3D" id="1.10.10.350">
    <property type="match status" value="1"/>
</dbReference>
<dbReference type="InterPro" id="IPR008925">
    <property type="entry name" value="aa_tRNA-synth_I_cd-bd_sf"/>
</dbReference>
<feature type="short sequence motif" description="'HIGH' region" evidence="8">
    <location>
        <begin position="10"/>
        <end position="20"/>
    </location>
</feature>
<keyword evidence="2 8" id="KW-0963">Cytoplasm</keyword>
<keyword evidence="5 8" id="KW-0067">ATP-binding</keyword>
<dbReference type="GO" id="GO:0005524">
    <property type="term" value="F:ATP binding"/>
    <property type="evidence" value="ECO:0007669"/>
    <property type="project" value="UniProtKB-UniRule"/>
</dbReference>
<comment type="catalytic activity">
    <reaction evidence="8">
        <text>tRNA(Glu) + L-glutamate + ATP = L-glutamyl-tRNA(Glu) + AMP + diphosphate</text>
        <dbReference type="Rhea" id="RHEA:23540"/>
        <dbReference type="Rhea" id="RHEA-COMP:9663"/>
        <dbReference type="Rhea" id="RHEA-COMP:9680"/>
        <dbReference type="ChEBI" id="CHEBI:29985"/>
        <dbReference type="ChEBI" id="CHEBI:30616"/>
        <dbReference type="ChEBI" id="CHEBI:33019"/>
        <dbReference type="ChEBI" id="CHEBI:78442"/>
        <dbReference type="ChEBI" id="CHEBI:78520"/>
        <dbReference type="ChEBI" id="CHEBI:456215"/>
        <dbReference type="EC" id="6.1.1.17"/>
    </reaction>
</comment>
<dbReference type="Gene3D" id="1.10.8.70">
    <property type="entry name" value="Glutamate-tRNA synthetase, class I, anticodon-binding domain 1"/>
    <property type="match status" value="1"/>
</dbReference>
<organism evidence="11">
    <name type="scientific">candidate division WOR-3 bacterium</name>
    <dbReference type="NCBI Taxonomy" id="2052148"/>
    <lineage>
        <taxon>Bacteria</taxon>
        <taxon>Bacteria division WOR-3</taxon>
    </lineage>
</organism>
<dbReference type="SUPFAM" id="SSF52374">
    <property type="entry name" value="Nucleotidylyl transferase"/>
    <property type="match status" value="1"/>
</dbReference>
<evidence type="ECO:0000256" key="6">
    <source>
        <dbReference type="ARBA" id="ARBA00022917"/>
    </source>
</evidence>
<name>A0A7V3NTT9_UNCW3</name>
<dbReference type="InterPro" id="IPR045462">
    <property type="entry name" value="aa-tRNA-synth_I_cd-bd"/>
</dbReference>
<evidence type="ECO:0000313" key="11">
    <source>
        <dbReference type="EMBL" id="HGB35875.1"/>
    </source>
</evidence>
<dbReference type="InterPro" id="IPR049940">
    <property type="entry name" value="GluQ/Sye"/>
</dbReference>
<keyword evidence="4 8" id="KW-0547">Nucleotide-binding</keyword>
<protein>
    <recommendedName>
        <fullName evidence="8">Glutamate--tRNA ligase</fullName>
        <ecNumber evidence="8">6.1.1.17</ecNumber>
    </recommendedName>
    <alternativeName>
        <fullName evidence="8">Glutamyl-tRNA synthetase</fullName>
        <shortName evidence="8">GluRS</shortName>
    </alternativeName>
</protein>
<evidence type="ECO:0000256" key="7">
    <source>
        <dbReference type="ARBA" id="ARBA00023146"/>
    </source>
</evidence>
<evidence type="ECO:0000259" key="9">
    <source>
        <dbReference type="Pfam" id="PF00749"/>
    </source>
</evidence>
<comment type="caution">
    <text evidence="11">The sequence shown here is derived from an EMBL/GenBank/DDBJ whole genome shotgun (WGS) entry which is preliminary data.</text>
</comment>
<dbReference type="PANTHER" id="PTHR43311">
    <property type="entry name" value="GLUTAMATE--TRNA LIGASE"/>
    <property type="match status" value="1"/>
</dbReference>
<feature type="domain" description="Aminoacyl-tRNA synthetase class I anticodon-binding" evidence="10">
    <location>
        <begin position="326"/>
        <end position="472"/>
    </location>
</feature>
<dbReference type="GO" id="GO:0006424">
    <property type="term" value="P:glutamyl-tRNA aminoacylation"/>
    <property type="evidence" value="ECO:0007669"/>
    <property type="project" value="UniProtKB-UniRule"/>
</dbReference>
<evidence type="ECO:0000256" key="3">
    <source>
        <dbReference type="ARBA" id="ARBA00022598"/>
    </source>
</evidence>
<gene>
    <name evidence="8" type="primary">gltX</name>
    <name evidence="11" type="ORF">ENV38_03080</name>
</gene>
<keyword evidence="7 8" id="KW-0030">Aminoacyl-tRNA synthetase</keyword>
<dbReference type="Gene3D" id="3.40.50.620">
    <property type="entry name" value="HUPs"/>
    <property type="match status" value="1"/>
</dbReference>
<dbReference type="Pfam" id="PF19269">
    <property type="entry name" value="Anticodon_2"/>
    <property type="match status" value="1"/>
</dbReference>
<dbReference type="InterPro" id="IPR033910">
    <property type="entry name" value="GluRS_core"/>
</dbReference>
<evidence type="ECO:0000256" key="2">
    <source>
        <dbReference type="ARBA" id="ARBA00022490"/>
    </source>
</evidence>
<dbReference type="PANTHER" id="PTHR43311:SF2">
    <property type="entry name" value="GLUTAMATE--TRNA LIGASE, MITOCHONDRIAL-RELATED"/>
    <property type="match status" value="1"/>
</dbReference>
<dbReference type="CDD" id="cd00808">
    <property type="entry name" value="GluRS_core"/>
    <property type="match status" value="1"/>
</dbReference>
<dbReference type="InterPro" id="IPR020752">
    <property type="entry name" value="Glu-tRNA-synth_I_codon-bd_sub1"/>
</dbReference>
<dbReference type="AlphaFoldDB" id="A0A7V3NTT9"/>
<evidence type="ECO:0000256" key="5">
    <source>
        <dbReference type="ARBA" id="ARBA00022840"/>
    </source>
</evidence>
<dbReference type="PRINTS" id="PR00987">
    <property type="entry name" value="TRNASYNTHGLU"/>
</dbReference>
<dbReference type="FunFam" id="3.40.50.620:FF:000045">
    <property type="entry name" value="Glutamate--tRNA ligase, mitochondrial"/>
    <property type="match status" value="1"/>
</dbReference>
<evidence type="ECO:0000256" key="8">
    <source>
        <dbReference type="HAMAP-Rule" id="MF_00022"/>
    </source>
</evidence>
<comment type="subcellular location">
    <subcellularLocation>
        <location evidence="8">Cytoplasm</location>
    </subcellularLocation>
</comment>
<dbReference type="GO" id="GO:0000049">
    <property type="term" value="F:tRNA binding"/>
    <property type="evidence" value="ECO:0007669"/>
    <property type="project" value="InterPro"/>
</dbReference>
<dbReference type="GO" id="GO:0008270">
    <property type="term" value="F:zinc ion binding"/>
    <property type="evidence" value="ECO:0007669"/>
    <property type="project" value="InterPro"/>
</dbReference>
<accession>A0A7V3NTT9</accession>
<comment type="subunit">
    <text evidence="8">Monomer.</text>
</comment>
<comment type="similarity">
    <text evidence="1 8">Belongs to the class-I aminoacyl-tRNA synthetase family. Glutamate--tRNA ligase type 1 subfamily.</text>
</comment>
<dbReference type="InterPro" id="IPR014729">
    <property type="entry name" value="Rossmann-like_a/b/a_fold"/>
</dbReference>
<sequence>MLMVKVRFAPSPTGYLHVGGARTALYNWLFARKNKGVFILRIEDTDRTRYVPGSVEDIQESLKWLGLQWDEGPYFQSERINIYRQHAEILLQKGYAYRCFCSEERLEALRQEQMKRGLKPGYDRKCRYLTQEESDRMAKEGMPYVIRLKVPLDKEIVFEDYLRGTIKVHGSELEDIVLLKSDGYPTYHLANVVDDHLMGITHVMRADEWIPSTPYHVFMYEAFGWEPPIFAHLPVILAPDGKGKLSKRHGATSVLEFRKMGVLPEALVNFLALLGWSPGGNREIISLQEMIELFDLKKVGKRGSVFDFNKLYWMNSHYIRQKTEEELFELSKPFFAEKGFDIEKIDPTLLKNLLKLYKERIKILSELPDACKFAFTDDIEYDEEGVKKYLSSPEIKAYLSKFSEVLKNIEEFTKENIETALRSFANEEKIEPKIIIHPLRIILTGKTVGPGLFELMEALGKEVCIRKINIGIQRLFQS</sequence>
<dbReference type="InterPro" id="IPR020751">
    <property type="entry name" value="aa-tRNA-synth_I_codon-bd_sub2"/>
</dbReference>
<dbReference type="HAMAP" id="MF_00022">
    <property type="entry name" value="Glu_tRNA_synth_type1"/>
    <property type="match status" value="1"/>
</dbReference>
<feature type="short sequence motif" description="'KMSKS' region" evidence="8">
    <location>
        <begin position="244"/>
        <end position="248"/>
    </location>
</feature>
<evidence type="ECO:0000256" key="1">
    <source>
        <dbReference type="ARBA" id="ARBA00007894"/>
    </source>
</evidence>
<proteinExistence type="inferred from homology"/>
<dbReference type="EMBL" id="DTGD01000114">
    <property type="protein sequence ID" value="HGB35875.1"/>
    <property type="molecule type" value="Genomic_DNA"/>
</dbReference>
<dbReference type="GO" id="GO:0005829">
    <property type="term" value="C:cytosol"/>
    <property type="evidence" value="ECO:0007669"/>
    <property type="project" value="TreeGrafter"/>
</dbReference>
<dbReference type="GO" id="GO:0004818">
    <property type="term" value="F:glutamate-tRNA ligase activity"/>
    <property type="evidence" value="ECO:0007669"/>
    <property type="project" value="UniProtKB-UniRule"/>
</dbReference>
<feature type="binding site" evidence="8">
    <location>
        <position position="247"/>
    </location>
    <ligand>
        <name>ATP</name>
        <dbReference type="ChEBI" id="CHEBI:30616"/>
    </ligand>
</feature>
<feature type="domain" description="Glutamyl/glutaminyl-tRNA synthetase class Ib catalytic" evidence="9">
    <location>
        <begin position="3"/>
        <end position="313"/>
    </location>
</feature>
<comment type="function">
    <text evidence="8">Catalyzes the attachment of glutamate to tRNA(Glu) in a two-step reaction: glutamate is first activated by ATP to form Glu-AMP and then transferred to the acceptor end of tRNA(Glu).</text>
</comment>
<comment type="caution">
    <text evidence="8">Lacks conserved residue(s) required for the propagation of feature annotation.</text>
</comment>
<dbReference type="InterPro" id="IPR001412">
    <property type="entry name" value="aa-tRNA-synth_I_CS"/>
</dbReference>
<dbReference type="InterPro" id="IPR020058">
    <property type="entry name" value="Glu/Gln-tRNA-synth_Ib_cat-dom"/>
</dbReference>
<dbReference type="InterPro" id="IPR000924">
    <property type="entry name" value="Glu/Gln-tRNA-synth"/>
</dbReference>
<dbReference type="SUPFAM" id="SSF48163">
    <property type="entry name" value="An anticodon-binding domain of class I aminoacyl-tRNA synthetases"/>
    <property type="match status" value="1"/>
</dbReference>
<dbReference type="NCBIfam" id="TIGR00464">
    <property type="entry name" value="gltX_bact"/>
    <property type="match status" value="1"/>
</dbReference>
<dbReference type="PROSITE" id="PS00178">
    <property type="entry name" value="AA_TRNA_LIGASE_I"/>
    <property type="match status" value="1"/>
</dbReference>